<proteinExistence type="predicted"/>
<evidence type="ECO:0000256" key="1">
    <source>
        <dbReference type="SAM" id="Coils"/>
    </source>
</evidence>
<organism evidence="3 4">
    <name type="scientific">Prorocentrum cordatum</name>
    <dbReference type="NCBI Taxonomy" id="2364126"/>
    <lineage>
        <taxon>Eukaryota</taxon>
        <taxon>Sar</taxon>
        <taxon>Alveolata</taxon>
        <taxon>Dinophyceae</taxon>
        <taxon>Prorocentrales</taxon>
        <taxon>Prorocentraceae</taxon>
        <taxon>Prorocentrum</taxon>
    </lineage>
</organism>
<dbReference type="Proteomes" id="UP001189429">
    <property type="component" value="Unassembled WGS sequence"/>
</dbReference>
<protein>
    <submittedName>
        <fullName evidence="3">Uncharacterized protein</fullName>
    </submittedName>
</protein>
<keyword evidence="4" id="KW-1185">Reference proteome</keyword>
<evidence type="ECO:0000256" key="2">
    <source>
        <dbReference type="SAM" id="MobiDB-lite"/>
    </source>
</evidence>
<evidence type="ECO:0000313" key="3">
    <source>
        <dbReference type="EMBL" id="CAK0836321.1"/>
    </source>
</evidence>
<accession>A0ABN9SV30</accession>
<feature type="compositionally biased region" description="Basic and acidic residues" evidence="2">
    <location>
        <begin position="129"/>
        <end position="151"/>
    </location>
</feature>
<feature type="coiled-coil region" evidence="1">
    <location>
        <begin position="34"/>
        <end position="61"/>
    </location>
</feature>
<name>A0ABN9SV30_9DINO</name>
<feature type="region of interest" description="Disordered" evidence="2">
    <location>
        <begin position="96"/>
        <end position="151"/>
    </location>
</feature>
<reference evidence="3" key="1">
    <citation type="submission" date="2023-10" db="EMBL/GenBank/DDBJ databases">
        <authorList>
            <person name="Chen Y."/>
            <person name="Shah S."/>
            <person name="Dougan E. K."/>
            <person name="Thang M."/>
            <person name="Chan C."/>
        </authorList>
    </citation>
    <scope>NUCLEOTIDE SEQUENCE [LARGE SCALE GENOMIC DNA]</scope>
</reference>
<dbReference type="EMBL" id="CAUYUJ010013492">
    <property type="protein sequence ID" value="CAK0836321.1"/>
    <property type="molecule type" value="Genomic_DNA"/>
</dbReference>
<keyword evidence="1" id="KW-0175">Coiled coil</keyword>
<comment type="caution">
    <text evidence="3">The sequence shown here is derived from an EMBL/GenBank/DDBJ whole genome shotgun (WGS) entry which is preliminary data.</text>
</comment>
<feature type="non-terminal residue" evidence="3">
    <location>
        <position position="1"/>
    </location>
</feature>
<evidence type="ECO:0000313" key="4">
    <source>
        <dbReference type="Proteomes" id="UP001189429"/>
    </source>
</evidence>
<sequence>ITACVAGSPKRAAAKKTSAKGHRFDELYALHARKKLDMERRRKYEEEMERQRLEAEVARRRIQHGVQRRDEKADDVCTRLYAQHFEAEMRLKELQATHDREQVNKVEESRSRRIPKSSSTPSLRAQEATAERLHGHAERRKQWIEQELKAK</sequence>
<feature type="compositionally biased region" description="Basic and acidic residues" evidence="2">
    <location>
        <begin position="96"/>
        <end position="111"/>
    </location>
</feature>
<feature type="non-terminal residue" evidence="3">
    <location>
        <position position="151"/>
    </location>
</feature>
<gene>
    <name evidence="3" type="ORF">PCOR1329_LOCUS32839</name>
</gene>